<accession>A0A4Z1CUA3</accession>
<feature type="signal peptide" evidence="1">
    <location>
        <begin position="1"/>
        <end position="29"/>
    </location>
</feature>
<evidence type="ECO:0008006" key="4">
    <source>
        <dbReference type="Google" id="ProtNLM"/>
    </source>
</evidence>
<organism evidence="2 3">
    <name type="scientific">Streptomyces bauhiniae</name>
    <dbReference type="NCBI Taxonomy" id="2340725"/>
    <lineage>
        <taxon>Bacteria</taxon>
        <taxon>Bacillati</taxon>
        <taxon>Actinomycetota</taxon>
        <taxon>Actinomycetes</taxon>
        <taxon>Kitasatosporales</taxon>
        <taxon>Streptomycetaceae</taxon>
        <taxon>Streptomyces</taxon>
    </lineage>
</organism>
<dbReference type="Proteomes" id="UP000298159">
    <property type="component" value="Unassembled WGS sequence"/>
</dbReference>
<sequence>MPRQFTAAHLAAAAALALVVAGTAGYFLAPDGTEQRISADGTCPEVGRGVASPFSAAVYLPCKPVGSKLTVKPNLSVEVTKLDRGGDADTNRSDAAQVARALATHAQSGAHCEDAERLGPVKWT</sequence>
<proteinExistence type="predicted"/>
<name>A0A4Z1CUA3_9ACTN</name>
<dbReference type="RefSeq" id="WP_135788968.1">
    <property type="nucleotide sequence ID" value="NZ_SRRT01000014.1"/>
</dbReference>
<dbReference type="EMBL" id="SRRT01000014">
    <property type="protein sequence ID" value="TGN72183.1"/>
    <property type="molecule type" value="Genomic_DNA"/>
</dbReference>
<evidence type="ECO:0000256" key="1">
    <source>
        <dbReference type="SAM" id="SignalP"/>
    </source>
</evidence>
<evidence type="ECO:0000313" key="3">
    <source>
        <dbReference type="Proteomes" id="UP000298159"/>
    </source>
</evidence>
<evidence type="ECO:0000313" key="2">
    <source>
        <dbReference type="EMBL" id="TGN72183.1"/>
    </source>
</evidence>
<dbReference type="GeneID" id="95451957"/>
<dbReference type="AlphaFoldDB" id="A0A4Z1CUA3"/>
<comment type="caution">
    <text evidence="2">The sequence shown here is derived from an EMBL/GenBank/DDBJ whole genome shotgun (WGS) entry which is preliminary data.</text>
</comment>
<keyword evidence="3" id="KW-1185">Reference proteome</keyword>
<keyword evidence="1" id="KW-0732">Signal</keyword>
<reference evidence="2 3" key="1">
    <citation type="submission" date="2019-04" db="EMBL/GenBank/DDBJ databases">
        <title>Streptomyces sp. nov. Bv016 isolated from bark of Buahinia variegata.</title>
        <authorList>
            <person name="Kanchanasin P."/>
            <person name="Tanasupawat S."/>
            <person name="Yuki M."/>
            <person name="Kudo T."/>
        </authorList>
    </citation>
    <scope>NUCLEOTIDE SEQUENCE [LARGE SCALE GENOMIC DNA]</scope>
    <source>
        <strain evidence="2 3">Bv016</strain>
    </source>
</reference>
<protein>
    <recommendedName>
        <fullName evidence="4">Secreted protein</fullName>
    </recommendedName>
</protein>
<gene>
    <name evidence="2" type="ORF">E5083_30775</name>
</gene>
<feature type="chain" id="PRO_5038686930" description="Secreted protein" evidence="1">
    <location>
        <begin position="30"/>
        <end position="124"/>
    </location>
</feature>